<dbReference type="EMBL" id="LT598477">
    <property type="protein sequence ID" value="SCU95420.1"/>
    <property type="molecule type" value="Genomic_DNA"/>
</dbReference>
<dbReference type="InterPro" id="IPR042121">
    <property type="entry name" value="MutL_C_regsub"/>
</dbReference>
<dbReference type="SUPFAM" id="SSF55874">
    <property type="entry name" value="ATPase domain of HSP90 chaperone/DNA topoisomerase II/histidine kinase"/>
    <property type="match status" value="1"/>
</dbReference>
<dbReference type="OrthoDB" id="429932at2759"/>
<dbReference type="InterPro" id="IPR038973">
    <property type="entry name" value="MutL/Mlh/Pms-like"/>
</dbReference>
<dbReference type="AlphaFoldDB" id="A0A1G4JWT4"/>
<dbReference type="Pfam" id="PF13589">
    <property type="entry name" value="HATPase_c_3"/>
    <property type="match status" value="1"/>
</dbReference>
<proteinExistence type="inferred from homology"/>
<reference evidence="4" key="1">
    <citation type="submission" date="2016-03" db="EMBL/GenBank/DDBJ databases">
        <authorList>
            <person name="Devillers Hugo."/>
        </authorList>
    </citation>
    <scope>NUCLEOTIDE SEQUENCE [LARGE SCALE GENOMIC DNA]</scope>
</reference>
<dbReference type="Gene3D" id="3.30.565.10">
    <property type="entry name" value="Histidine kinase-like ATPase, C-terminal domain"/>
    <property type="match status" value="1"/>
</dbReference>
<evidence type="ECO:0000313" key="4">
    <source>
        <dbReference type="Proteomes" id="UP000191144"/>
    </source>
</evidence>
<keyword evidence="4" id="KW-1185">Reference proteome</keyword>
<dbReference type="PANTHER" id="PTHR10073">
    <property type="entry name" value="DNA MISMATCH REPAIR PROTEIN MLH, PMS, MUTL"/>
    <property type="match status" value="1"/>
</dbReference>
<dbReference type="Proteomes" id="UP000191144">
    <property type="component" value="Chromosome F"/>
</dbReference>
<dbReference type="PANTHER" id="PTHR10073:SF47">
    <property type="entry name" value="DNA MISMATCH REPAIR PROTEIN MLH3"/>
    <property type="match status" value="1"/>
</dbReference>
<accession>A0A1G4JWT4</accession>
<dbReference type="Gene3D" id="3.30.1370.100">
    <property type="entry name" value="MutL, C-terminal domain, regulatory subdomain"/>
    <property type="match status" value="1"/>
</dbReference>
<dbReference type="InterPro" id="IPR014790">
    <property type="entry name" value="MutL_C"/>
</dbReference>
<dbReference type="GO" id="GO:0032300">
    <property type="term" value="C:mismatch repair complex"/>
    <property type="evidence" value="ECO:0007669"/>
    <property type="project" value="InterPro"/>
</dbReference>
<protein>
    <submittedName>
        <fullName evidence="3">LAME_0F12090g1_1</fullName>
    </submittedName>
</protein>
<dbReference type="InterPro" id="IPR037198">
    <property type="entry name" value="MutL_C_sf"/>
</dbReference>
<dbReference type="SUPFAM" id="SSF118116">
    <property type="entry name" value="DNA mismatch repair protein MutL"/>
    <property type="match status" value="1"/>
</dbReference>
<name>A0A1G4JWT4_9SACH</name>
<dbReference type="GO" id="GO:0016887">
    <property type="term" value="F:ATP hydrolysis activity"/>
    <property type="evidence" value="ECO:0007669"/>
    <property type="project" value="InterPro"/>
</dbReference>
<sequence length="617" mass="69080">MTGGIRKLDENVARVVAAGPSVKCITTAIDMLLKNSVESGASEVEVVLDLENDAFSVRDNGCGMSGRDLLHFGQLGYSSKSARTSVFRHHGRSVYDISCMAKVTTLTRLCGESSAWLKKPTGEIEKCDCTLSVGTSIIVTDFFYNVPVRRKAFKAMSPNAIYEEIRFLVFDQLVLHSDLQVHVTSASLLENGFTILETPSVDKESPETDKISRCLFGAFDLPSSDYCLKPVSAKFKEFTIDGMISTRPSPSKQFQLLYIDGERCRDSVILKPILHLLSNARSQLTGNKRDSCRQIFPFVLKFSTCLGTNDTYTQTPKHSFGAESVLHSLVAKIVNTLFKLEVSSPRKRTISQRDVDTKRPHSCGMLLDAPLTLLTNFKRSVLQTFSAVNQVDRKFILLRTTKEVPPSHPALILMDQHACDERIKFESMLKDFICGLALSPHALSVNCQVHVTVTPREYQNIEEYHDEFAKWGLRYTVKASSRTSQQIGIEITGVPKLLRQCSKKTIKEVLLKHADDLRMFRKTCVGTAFGTKDFTWWEYIKCMPSVLIEILRGRACRSAIMFGEELSVSECELLVTDLQKCRNPLYCAHGRPSLVPITVGFGTEDRAFNSDYLIEPA</sequence>
<dbReference type="GO" id="GO:0005524">
    <property type="term" value="F:ATP binding"/>
    <property type="evidence" value="ECO:0007669"/>
    <property type="project" value="InterPro"/>
</dbReference>
<feature type="domain" description="MutL C-terminal dimerisation" evidence="2">
    <location>
        <begin position="387"/>
        <end position="566"/>
    </location>
</feature>
<comment type="similarity">
    <text evidence="1">Belongs to the DNA mismatch repair MutL/HexB family.</text>
</comment>
<evidence type="ECO:0000313" key="3">
    <source>
        <dbReference type="EMBL" id="SCU95420.1"/>
    </source>
</evidence>
<dbReference type="GO" id="GO:0006298">
    <property type="term" value="P:mismatch repair"/>
    <property type="evidence" value="ECO:0007669"/>
    <property type="project" value="InterPro"/>
</dbReference>
<dbReference type="InterPro" id="IPR042120">
    <property type="entry name" value="MutL_C_dimsub"/>
</dbReference>
<dbReference type="GO" id="GO:0140664">
    <property type="term" value="F:ATP-dependent DNA damage sensor activity"/>
    <property type="evidence" value="ECO:0007669"/>
    <property type="project" value="InterPro"/>
</dbReference>
<organism evidence="3 4">
    <name type="scientific">Lachancea meyersii CBS 8951</name>
    <dbReference type="NCBI Taxonomy" id="1266667"/>
    <lineage>
        <taxon>Eukaryota</taxon>
        <taxon>Fungi</taxon>
        <taxon>Dikarya</taxon>
        <taxon>Ascomycota</taxon>
        <taxon>Saccharomycotina</taxon>
        <taxon>Saccharomycetes</taxon>
        <taxon>Saccharomycetales</taxon>
        <taxon>Saccharomycetaceae</taxon>
        <taxon>Lachancea</taxon>
    </lineage>
</organism>
<evidence type="ECO:0000259" key="2">
    <source>
        <dbReference type="SMART" id="SM00853"/>
    </source>
</evidence>
<evidence type="ECO:0000256" key="1">
    <source>
        <dbReference type="ARBA" id="ARBA00006082"/>
    </source>
</evidence>
<dbReference type="InterPro" id="IPR036890">
    <property type="entry name" value="HATPase_C_sf"/>
</dbReference>
<gene>
    <name evidence="3" type="ORF">LAME_0F12090G</name>
</gene>
<dbReference type="Pfam" id="PF08676">
    <property type="entry name" value="MutL_C"/>
    <property type="match status" value="1"/>
</dbReference>
<dbReference type="Gene3D" id="3.30.1540.20">
    <property type="entry name" value="MutL, C-terminal domain, dimerisation subdomain"/>
    <property type="match status" value="1"/>
</dbReference>
<dbReference type="SMART" id="SM00853">
    <property type="entry name" value="MutL_C"/>
    <property type="match status" value="1"/>
</dbReference>